<gene>
    <name evidence="3" type="ORF">GNF76_26820</name>
</gene>
<dbReference type="Pfam" id="PF14261">
    <property type="entry name" value="DUF4351"/>
    <property type="match status" value="1"/>
</dbReference>
<dbReference type="PANTHER" id="PTHR34611:SF2">
    <property type="entry name" value="INACTIVE RECOMBINATION-PROMOTING NUCLEASE-LIKE PROTEIN RPNE-RELATED"/>
    <property type="match status" value="1"/>
</dbReference>
<dbReference type="AlphaFoldDB" id="A0A6I3WB69"/>
<accession>A0A6I3WB69</accession>
<dbReference type="InterPro" id="IPR051699">
    <property type="entry name" value="Rpn/YhgA-like_nuclease"/>
</dbReference>
<dbReference type="Pfam" id="PF04754">
    <property type="entry name" value="Transposase_31"/>
    <property type="match status" value="1"/>
</dbReference>
<dbReference type="Proteomes" id="UP000438196">
    <property type="component" value="Unassembled WGS sequence"/>
</dbReference>
<evidence type="ECO:0000313" key="3">
    <source>
        <dbReference type="EMBL" id="MUF07960.1"/>
    </source>
</evidence>
<dbReference type="PANTHER" id="PTHR34611">
    <property type="match status" value="1"/>
</dbReference>
<sequence length="323" mass="38233">MAQHDEAYKLIFSHVDMIQDLLQGFVSEDWVKHLNFGTLQKVNADYVSDKMHSRTDDIVWRVQTKDKEWRYIYIMLEFQSRNDQWMAMRMMTYTGLLYQDLIRQREFTHDHRLPSIFPIVIYNGESRWTAPQSVSELIAEPMSAFRAYSPQMRYFLLDEKRWVEQGLLPKDNLVADLVHLENSQELHDMHQLVIYLNERLKDPKYDSLRLAFSKWIRRIMNTKLLSIGEPIPDTLTLEEIDTMLAERVEQWTKDWKQQGLQEGRQEGLQEGQIKLLTRQLEHRFGALQPAHLQLLQAANPAQLEAWGQAILTAQSLDEFFATH</sequence>
<reference evidence="3 4" key="1">
    <citation type="submission" date="2019-11" db="EMBL/GenBank/DDBJ databases">
        <title>Pseudomonas karstica sp. nov. and Pseudomonas spelaei sp. nov. from karst caves.</title>
        <authorList>
            <person name="Zeman M."/>
        </authorList>
    </citation>
    <scope>NUCLEOTIDE SEQUENCE [LARGE SCALE GENOMIC DNA]</scope>
    <source>
        <strain evidence="3 4">CCM 7893</strain>
    </source>
</reference>
<evidence type="ECO:0000259" key="1">
    <source>
        <dbReference type="Pfam" id="PF04754"/>
    </source>
</evidence>
<dbReference type="InterPro" id="IPR025587">
    <property type="entry name" value="DUF4351"/>
</dbReference>
<proteinExistence type="predicted"/>
<evidence type="ECO:0000313" key="4">
    <source>
        <dbReference type="Proteomes" id="UP000438196"/>
    </source>
</evidence>
<comment type="caution">
    <text evidence="3">The sequence shown here is derived from an EMBL/GenBank/DDBJ whole genome shotgun (WGS) entry which is preliminary data.</text>
</comment>
<keyword evidence="4" id="KW-1185">Reference proteome</keyword>
<feature type="domain" description="Transposase (putative) YhgA-like" evidence="1">
    <location>
        <begin position="3"/>
        <end position="200"/>
    </location>
</feature>
<dbReference type="RefSeq" id="WP_155586080.1">
    <property type="nucleotide sequence ID" value="NZ_JBHSTH010000018.1"/>
</dbReference>
<dbReference type="OrthoDB" id="5562276at2"/>
<name>A0A6I3WB69_9PSED</name>
<protein>
    <submittedName>
        <fullName evidence="3">DUF4351 domain-containing protein</fullName>
    </submittedName>
</protein>
<organism evidence="3 4">
    <name type="scientific">Pseudomonas spelaei</name>
    <dbReference type="NCBI Taxonomy" id="1055469"/>
    <lineage>
        <taxon>Bacteria</taxon>
        <taxon>Pseudomonadati</taxon>
        <taxon>Pseudomonadota</taxon>
        <taxon>Gammaproteobacteria</taxon>
        <taxon>Pseudomonadales</taxon>
        <taxon>Pseudomonadaceae</taxon>
        <taxon>Pseudomonas</taxon>
    </lineage>
</organism>
<evidence type="ECO:0000259" key="2">
    <source>
        <dbReference type="Pfam" id="PF14261"/>
    </source>
</evidence>
<feature type="domain" description="DUF4351" evidence="2">
    <location>
        <begin position="265"/>
        <end position="319"/>
    </location>
</feature>
<dbReference type="InterPro" id="IPR006842">
    <property type="entry name" value="Transposase_31"/>
</dbReference>
<dbReference type="EMBL" id="WNNK01000035">
    <property type="protein sequence ID" value="MUF07960.1"/>
    <property type="molecule type" value="Genomic_DNA"/>
</dbReference>